<evidence type="ECO:0000256" key="2">
    <source>
        <dbReference type="ARBA" id="ARBA00022448"/>
    </source>
</evidence>
<evidence type="ECO:0000256" key="4">
    <source>
        <dbReference type="ARBA" id="ARBA00022692"/>
    </source>
</evidence>
<dbReference type="Proteomes" id="UP001163387">
    <property type="component" value="Chromosome"/>
</dbReference>
<gene>
    <name evidence="9" type="ORF">SHM_11180</name>
</gene>
<keyword evidence="10" id="KW-1185">Reference proteome</keyword>
<evidence type="ECO:0000313" key="9">
    <source>
        <dbReference type="EMBL" id="BDT03472.1"/>
    </source>
</evidence>
<keyword evidence="4 8" id="KW-0812">Transmembrane</keyword>
<keyword evidence="3" id="KW-1003">Cell membrane</keyword>
<comment type="subcellular location">
    <subcellularLocation>
        <location evidence="1">Cell membrane</location>
        <topology evidence="1">Multi-pass membrane protein</topology>
    </subcellularLocation>
</comment>
<dbReference type="Pfam" id="PF02386">
    <property type="entry name" value="TrkH"/>
    <property type="match status" value="1"/>
</dbReference>
<feature type="transmembrane region" description="Helical" evidence="8">
    <location>
        <begin position="27"/>
        <end position="57"/>
    </location>
</feature>
<evidence type="ECO:0000256" key="8">
    <source>
        <dbReference type="SAM" id="Phobius"/>
    </source>
</evidence>
<proteinExistence type="predicted"/>
<evidence type="ECO:0000256" key="1">
    <source>
        <dbReference type="ARBA" id="ARBA00004651"/>
    </source>
</evidence>
<organism evidence="9 10">
    <name type="scientific">Spiroplasma ixodetis</name>
    <dbReference type="NCBI Taxonomy" id="2141"/>
    <lineage>
        <taxon>Bacteria</taxon>
        <taxon>Bacillati</taxon>
        <taxon>Mycoplasmatota</taxon>
        <taxon>Mollicutes</taxon>
        <taxon>Entomoplasmatales</taxon>
        <taxon>Spiroplasmataceae</taxon>
        <taxon>Spiroplasma</taxon>
    </lineage>
</organism>
<dbReference type="InterPro" id="IPR003445">
    <property type="entry name" value="Cat_transpt"/>
</dbReference>
<evidence type="ECO:0000313" key="10">
    <source>
        <dbReference type="Proteomes" id="UP001163387"/>
    </source>
</evidence>
<accession>A0ABM8BUC3</accession>
<protein>
    <submittedName>
        <fullName evidence="9">Uncharacterized protein</fullName>
    </submittedName>
</protein>
<evidence type="ECO:0000256" key="5">
    <source>
        <dbReference type="ARBA" id="ARBA00022989"/>
    </source>
</evidence>
<sequence>MPALFTASSAFSDTGLTVKSTANDFTFFGQFIILILIKFGGIGLITVKLAILSLFVFNRHTSLRERLLMQGERGSNKLGTTIDVLKIGIIVMTITEFLGAIVLFLYWLFSLYVLF</sequence>
<dbReference type="EMBL" id="AP026933">
    <property type="protein sequence ID" value="BDT03472.1"/>
    <property type="molecule type" value="Genomic_DNA"/>
</dbReference>
<dbReference type="PANTHER" id="PTHR32024">
    <property type="entry name" value="TRK SYSTEM POTASSIUM UPTAKE PROTEIN TRKG-RELATED"/>
    <property type="match status" value="1"/>
</dbReference>
<keyword evidence="6" id="KW-0406">Ion transport</keyword>
<evidence type="ECO:0000256" key="6">
    <source>
        <dbReference type="ARBA" id="ARBA00023065"/>
    </source>
</evidence>
<keyword evidence="5 8" id="KW-1133">Transmembrane helix</keyword>
<name>A0ABM8BUC3_9MOLU</name>
<evidence type="ECO:0000256" key="7">
    <source>
        <dbReference type="ARBA" id="ARBA00023136"/>
    </source>
</evidence>
<dbReference type="RefSeq" id="WP_281749451.1">
    <property type="nucleotide sequence ID" value="NZ_AP026933.1"/>
</dbReference>
<keyword evidence="7 8" id="KW-0472">Membrane</keyword>
<dbReference type="PANTHER" id="PTHR32024:SF1">
    <property type="entry name" value="KTR SYSTEM POTASSIUM UPTAKE PROTEIN B"/>
    <property type="match status" value="1"/>
</dbReference>
<reference evidence="9 10" key="1">
    <citation type="journal article" date="2022" name="Front. Microbiol.">
        <title>Male-killing mechanisms vary between Spiroplasma species.</title>
        <authorList>
            <person name="Arai H."/>
            <person name="Inoue M."/>
            <person name="Kageyama D."/>
        </authorList>
    </citation>
    <scope>NUCLEOTIDE SEQUENCE [LARGE SCALE GENOMIC DNA]</scope>
    <source>
        <strain evidence="10">sHm</strain>
    </source>
</reference>
<keyword evidence="2" id="KW-0813">Transport</keyword>
<feature type="transmembrane region" description="Helical" evidence="8">
    <location>
        <begin position="87"/>
        <end position="109"/>
    </location>
</feature>
<evidence type="ECO:0000256" key="3">
    <source>
        <dbReference type="ARBA" id="ARBA00022475"/>
    </source>
</evidence>